<proteinExistence type="predicted"/>
<dbReference type="RefSeq" id="WP_253751989.1">
    <property type="nucleotide sequence ID" value="NZ_JAMZDZ010000001.1"/>
</dbReference>
<sequence>MRHDLAGPGLTTPSPVGVRRRTRVADDSLRQISVAATGGARMQPNPPQLGFPQQGQPQLRGGPSPLSGKPRPRANAVAAMIAASLALLAAAMLCWFALHDVVYALGSTDRWSSLVLQNVIGGVGGAGALVVLAGFTFARMIPGAWTLCGLCVLYVVVTLVVSPLLRGIAVSDQFTFVFGFERSNGIAIALAVIFSVLTAVTAAVAGTVKSYGPTSAGPRP</sequence>
<evidence type="ECO:0000256" key="2">
    <source>
        <dbReference type="SAM" id="Phobius"/>
    </source>
</evidence>
<reference evidence="4" key="1">
    <citation type="journal article" date="2019" name="Int. J. Syst. Evol. Microbiol.">
        <title>The Global Catalogue of Microorganisms (GCM) 10K type strain sequencing project: providing services to taxonomists for standard genome sequencing and annotation.</title>
        <authorList>
            <consortium name="The Broad Institute Genomics Platform"/>
            <consortium name="The Broad Institute Genome Sequencing Center for Infectious Disease"/>
            <person name="Wu L."/>
            <person name="Ma J."/>
        </authorList>
    </citation>
    <scope>NUCLEOTIDE SEQUENCE [LARGE SCALE GENOMIC DNA]</scope>
    <source>
        <strain evidence="4">CGMCC 4.7289</strain>
    </source>
</reference>
<keyword evidence="2" id="KW-0812">Transmembrane</keyword>
<gene>
    <name evidence="3" type="ORF">ACFOZ4_20560</name>
</gene>
<feature type="transmembrane region" description="Helical" evidence="2">
    <location>
        <begin position="118"/>
        <end position="137"/>
    </location>
</feature>
<name>A0ABV8LRC4_9ACTN</name>
<keyword evidence="2" id="KW-1133">Transmembrane helix</keyword>
<feature type="transmembrane region" description="Helical" evidence="2">
    <location>
        <begin position="185"/>
        <end position="205"/>
    </location>
</feature>
<evidence type="ECO:0000313" key="3">
    <source>
        <dbReference type="EMBL" id="MFC4133011.1"/>
    </source>
</evidence>
<comment type="caution">
    <text evidence="3">The sequence shown here is derived from an EMBL/GenBank/DDBJ whole genome shotgun (WGS) entry which is preliminary data.</text>
</comment>
<feature type="region of interest" description="Disordered" evidence="1">
    <location>
        <begin position="36"/>
        <end position="71"/>
    </location>
</feature>
<evidence type="ECO:0000256" key="1">
    <source>
        <dbReference type="SAM" id="MobiDB-lite"/>
    </source>
</evidence>
<organism evidence="3 4">
    <name type="scientific">Hamadaea flava</name>
    <dbReference type="NCBI Taxonomy" id="1742688"/>
    <lineage>
        <taxon>Bacteria</taxon>
        <taxon>Bacillati</taxon>
        <taxon>Actinomycetota</taxon>
        <taxon>Actinomycetes</taxon>
        <taxon>Micromonosporales</taxon>
        <taxon>Micromonosporaceae</taxon>
        <taxon>Hamadaea</taxon>
    </lineage>
</organism>
<feature type="transmembrane region" description="Helical" evidence="2">
    <location>
        <begin position="76"/>
        <end position="98"/>
    </location>
</feature>
<evidence type="ECO:0000313" key="4">
    <source>
        <dbReference type="Proteomes" id="UP001595816"/>
    </source>
</evidence>
<dbReference type="Proteomes" id="UP001595816">
    <property type="component" value="Unassembled WGS sequence"/>
</dbReference>
<keyword evidence="2" id="KW-0472">Membrane</keyword>
<feature type="compositionally biased region" description="Low complexity" evidence="1">
    <location>
        <begin position="50"/>
        <end position="66"/>
    </location>
</feature>
<protein>
    <submittedName>
        <fullName evidence="3">Uncharacterized protein</fullName>
    </submittedName>
</protein>
<accession>A0ABV8LRC4</accession>
<dbReference type="EMBL" id="JBHSAY010000009">
    <property type="protein sequence ID" value="MFC4133011.1"/>
    <property type="molecule type" value="Genomic_DNA"/>
</dbReference>
<feature type="transmembrane region" description="Helical" evidence="2">
    <location>
        <begin position="144"/>
        <end position="165"/>
    </location>
</feature>
<keyword evidence="4" id="KW-1185">Reference proteome</keyword>